<reference evidence="2 3" key="1">
    <citation type="submission" date="2020-04" db="EMBL/GenBank/DDBJ databases">
        <authorList>
            <person name="Hitch T.C.A."/>
            <person name="Wylensek D."/>
            <person name="Clavel T."/>
        </authorList>
    </citation>
    <scope>NUCLEOTIDE SEQUENCE [LARGE SCALE GENOMIC DNA]</scope>
    <source>
        <strain evidence="2 3">WCA-386-APC-2A</strain>
    </source>
</reference>
<name>A0A848EUG1_MEGEL</name>
<dbReference type="PROSITE" id="PS51257">
    <property type="entry name" value="PROKAR_LIPOPROTEIN"/>
    <property type="match status" value="1"/>
</dbReference>
<dbReference type="Proteomes" id="UP000536773">
    <property type="component" value="Unassembled WGS sequence"/>
</dbReference>
<evidence type="ECO:0000256" key="1">
    <source>
        <dbReference type="SAM" id="SignalP"/>
    </source>
</evidence>
<sequence length="257" mass="28935">MNVKKRFFSFFMGIILLACTSINISQAANFRPESPQSVAKILKAIDGNWYDHNGNLVLQIQDGYINGCKILTVYDLAGASGNGGANFRILESTGERLMHFSWYVRHDNMDRLKVNDSQMLHRVAKIPFSESVTGIHLGMTPDEVKAVLGTPSQTGDLQPYWRMPGWYYADKKIVVTFDGDCVDRIILLRGSNTVLNNSGLNCSNTPSEFVQAYHMNRIPKVDFNSENEGDGCYNIGNGEYLAFGNRMSYIMLTYYSY</sequence>
<feature type="chain" id="PRO_5032703713" evidence="1">
    <location>
        <begin position="28"/>
        <end position="257"/>
    </location>
</feature>
<proteinExistence type="predicted"/>
<dbReference type="EMBL" id="JABBJH010000023">
    <property type="protein sequence ID" value="NMK39866.1"/>
    <property type="molecule type" value="Genomic_DNA"/>
</dbReference>
<evidence type="ECO:0000313" key="3">
    <source>
        <dbReference type="Proteomes" id="UP000536773"/>
    </source>
</evidence>
<feature type="signal peptide" evidence="1">
    <location>
        <begin position="1"/>
        <end position="27"/>
    </location>
</feature>
<organism evidence="2 3">
    <name type="scientific">Megasphaera elsdenii</name>
    <dbReference type="NCBI Taxonomy" id="907"/>
    <lineage>
        <taxon>Bacteria</taxon>
        <taxon>Bacillati</taxon>
        <taxon>Bacillota</taxon>
        <taxon>Negativicutes</taxon>
        <taxon>Veillonellales</taxon>
        <taxon>Veillonellaceae</taxon>
        <taxon>Megasphaera</taxon>
    </lineage>
</organism>
<keyword evidence="1" id="KW-0732">Signal</keyword>
<protein>
    <submittedName>
        <fullName evidence="2">Outer membrane protein assembly factor BamE</fullName>
    </submittedName>
</protein>
<accession>A0A848EUG1</accession>
<dbReference type="AlphaFoldDB" id="A0A848EUG1"/>
<comment type="caution">
    <text evidence="2">The sequence shown here is derived from an EMBL/GenBank/DDBJ whole genome shotgun (WGS) entry which is preliminary data.</text>
</comment>
<gene>
    <name evidence="2" type="ORF">HG933_10915</name>
</gene>
<evidence type="ECO:0000313" key="2">
    <source>
        <dbReference type="EMBL" id="NMK39866.1"/>
    </source>
</evidence>
<dbReference type="RefSeq" id="WP_169013940.1">
    <property type="nucleotide sequence ID" value="NZ_JABBJH010000023.1"/>
</dbReference>